<organism evidence="2 3">
    <name type="scientific">Brassica cretica</name>
    <name type="common">Mustard</name>
    <dbReference type="NCBI Taxonomy" id="69181"/>
    <lineage>
        <taxon>Eukaryota</taxon>
        <taxon>Viridiplantae</taxon>
        <taxon>Streptophyta</taxon>
        <taxon>Embryophyta</taxon>
        <taxon>Tracheophyta</taxon>
        <taxon>Spermatophyta</taxon>
        <taxon>Magnoliopsida</taxon>
        <taxon>eudicotyledons</taxon>
        <taxon>Gunneridae</taxon>
        <taxon>Pentapetalae</taxon>
        <taxon>rosids</taxon>
        <taxon>malvids</taxon>
        <taxon>Brassicales</taxon>
        <taxon>Brassicaceae</taxon>
        <taxon>Brassiceae</taxon>
        <taxon>Brassica</taxon>
    </lineage>
</organism>
<feature type="region of interest" description="Disordered" evidence="1">
    <location>
        <begin position="29"/>
        <end position="58"/>
    </location>
</feature>
<evidence type="ECO:0000313" key="2">
    <source>
        <dbReference type="EMBL" id="KAF3535153.1"/>
    </source>
</evidence>
<reference evidence="2" key="1">
    <citation type="submission" date="2019-12" db="EMBL/GenBank/DDBJ databases">
        <title>Genome sequencing and annotation of Brassica cretica.</title>
        <authorList>
            <person name="Studholme D.J."/>
            <person name="Sarris P."/>
        </authorList>
    </citation>
    <scope>NUCLEOTIDE SEQUENCE</scope>
    <source>
        <strain evidence="2">PFS-109/04</strain>
        <tissue evidence="2">Leaf</tissue>
    </source>
</reference>
<evidence type="ECO:0000256" key="1">
    <source>
        <dbReference type="SAM" id="MobiDB-lite"/>
    </source>
</evidence>
<name>A0A8S9Q5P7_BRACR</name>
<comment type="caution">
    <text evidence="2">The sequence shown here is derived from an EMBL/GenBank/DDBJ whole genome shotgun (WGS) entry which is preliminary data.</text>
</comment>
<dbReference type="Proteomes" id="UP000712600">
    <property type="component" value="Unassembled WGS sequence"/>
</dbReference>
<dbReference type="EMBL" id="QGKX02001290">
    <property type="protein sequence ID" value="KAF3535153.1"/>
    <property type="molecule type" value="Genomic_DNA"/>
</dbReference>
<dbReference type="AlphaFoldDB" id="A0A8S9Q5P7"/>
<evidence type="ECO:0000313" key="3">
    <source>
        <dbReference type="Proteomes" id="UP000712600"/>
    </source>
</evidence>
<protein>
    <submittedName>
        <fullName evidence="2">Uncharacterized protein</fullName>
    </submittedName>
</protein>
<sequence length="58" mass="6613">MGRNRPKPTTRIRAREEIAEVAEITEQEAEIAELPRGSRNQLTIKEGGETRKRTRGKP</sequence>
<gene>
    <name evidence="2" type="ORF">F2Q69_00021830</name>
</gene>
<accession>A0A8S9Q5P7</accession>
<proteinExistence type="predicted"/>